<dbReference type="Proteomes" id="UP001220010">
    <property type="component" value="Unassembled WGS sequence"/>
</dbReference>
<accession>A0ABT5X5N5</accession>
<evidence type="ECO:0000256" key="2">
    <source>
        <dbReference type="ARBA" id="ARBA00022649"/>
    </source>
</evidence>
<keyword evidence="7" id="KW-1185">Reference proteome</keyword>
<protein>
    <submittedName>
        <fullName evidence="6">DUF86 domain-containing protein</fullName>
    </submittedName>
</protein>
<reference evidence="6 7" key="1">
    <citation type="submission" date="2023-03" db="EMBL/GenBank/DDBJ databases">
        <title>WGS of Methanotrichaceae archaeon Mx.</title>
        <authorList>
            <person name="Sorokin D.Y."/>
            <person name="Merkel A.Y."/>
        </authorList>
    </citation>
    <scope>NUCLEOTIDE SEQUENCE [LARGE SCALE GENOMIC DNA]</scope>
    <source>
        <strain evidence="6 7">Mx</strain>
    </source>
</reference>
<sequence length="108" mass="12565">MRKGTRVYTDYLRDILYAAERAEGFIEGMDFSAFEADEKTCFAVVRALEIVGEATKKIPPEVRQIYPELPWREMAGMRDKLSHDYFGVDLWRVFETVCRDIPPLRASL</sequence>
<gene>
    <name evidence="6" type="ORF">P0O15_02305</name>
</gene>
<keyword evidence="5" id="KW-0378">Hydrolase</keyword>
<evidence type="ECO:0000256" key="3">
    <source>
        <dbReference type="ARBA" id="ARBA00022722"/>
    </source>
</evidence>
<evidence type="ECO:0000256" key="5">
    <source>
        <dbReference type="ARBA" id="ARBA00022801"/>
    </source>
</evidence>
<evidence type="ECO:0000256" key="1">
    <source>
        <dbReference type="ARBA" id="ARBA00022553"/>
    </source>
</evidence>
<organism evidence="6 7">
    <name type="scientific">Candidatus Methanocrinis natronophilus</name>
    <dbReference type="NCBI Taxonomy" id="3033396"/>
    <lineage>
        <taxon>Archaea</taxon>
        <taxon>Methanobacteriati</taxon>
        <taxon>Methanobacteriota</taxon>
        <taxon>Stenosarchaea group</taxon>
        <taxon>Methanomicrobia</taxon>
        <taxon>Methanotrichales</taxon>
        <taxon>Methanotrichaceae</taxon>
        <taxon>Methanocrinis</taxon>
    </lineage>
</organism>
<proteinExistence type="predicted"/>
<evidence type="ECO:0000313" key="7">
    <source>
        <dbReference type="Proteomes" id="UP001220010"/>
    </source>
</evidence>
<keyword evidence="3" id="KW-0540">Nuclease</keyword>
<keyword evidence="4" id="KW-0547">Nucleotide-binding</keyword>
<dbReference type="RefSeq" id="WP_316965771.1">
    <property type="nucleotide sequence ID" value="NZ_JARFPK010000006.1"/>
</dbReference>
<dbReference type="EMBL" id="JARFPK010000006">
    <property type="protein sequence ID" value="MDF0590012.1"/>
    <property type="molecule type" value="Genomic_DNA"/>
</dbReference>
<keyword evidence="2" id="KW-1277">Toxin-antitoxin system</keyword>
<evidence type="ECO:0000256" key="4">
    <source>
        <dbReference type="ARBA" id="ARBA00022741"/>
    </source>
</evidence>
<evidence type="ECO:0000313" key="6">
    <source>
        <dbReference type="EMBL" id="MDF0590012.1"/>
    </source>
</evidence>
<dbReference type="InterPro" id="IPR008201">
    <property type="entry name" value="HepT-like"/>
</dbReference>
<dbReference type="Pfam" id="PF01934">
    <property type="entry name" value="HepT-like"/>
    <property type="match status" value="1"/>
</dbReference>
<comment type="caution">
    <text evidence="6">The sequence shown here is derived from an EMBL/GenBank/DDBJ whole genome shotgun (WGS) entry which is preliminary data.</text>
</comment>
<keyword evidence="1" id="KW-0597">Phosphoprotein</keyword>
<dbReference type="PANTHER" id="PTHR34139:SF1">
    <property type="entry name" value="RNASE MJ1380-RELATED"/>
    <property type="match status" value="1"/>
</dbReference>
<dbReference type="PANTHER" id="PTHR34139">
    <property type="entry name" value="UPF0331 PROTEIN MJ0127"/>
    <property type="match status" value="1"/>
</dbReference>
<dbReference type="InterPro" id="IPR051813">
    <property type="entry name" value="HepT_RNase_toxin"/>
</dbReference>
<name>A0ABT5X5N5_9EURY</name>